<dbReference type="InterPro" id="IPR037152">
    <property type="entry name" value="L-asparaginase_N_sf"/>
</dbReference>
<name>A0A1F7USP3_9BACT</name>
<evidence type="ECO:0000313" key="4">
    <source>
        <dbReference type="EMBL" id="OGL81269.1"/>
    </source>
</evidence>
<dbReference type="PANTHER" id="PTHR11707">
    <property type="entry name" value="L-ASPARAGINASE"/>
    <property type="match status" value="1"/>
</dbReference>
<dbReference type="Proteomes" id="UP000176897">
    <property type="component" value="Unassembled WGS sequence"/>
</dbReference>
<dbReference type="AlphaFoldDB" id="A0A1F7USP3"/>
<comment type="caution">
    <text evidence="4">The sequence shown here is derived from an EMBL/GenBank/DDBJ whole genome shotgun (WGS) entry which is preliminary data.</text>
</comment>
<dbReference type="PROSITE" id="PS51732">
    <property type="entry name" value="ASN_GLN_ASE_3"/>
    <property type="match status" value="1"/>
</dbReference>
<dbReference type="PRINTS" id="PR00139">
    <property type="entry name" value="ASNGLNASE"/>
</dbReference>
<dbReference type="EMBL" id="MGEJ01000008">
    <property type="protein sequence ID" value="OGL81269.1"/>
    <property type="molecule type" value="Genomic_DNA"/>
</dbReference>
<dbReference type="SMART" id="SM00870">
    <property type="entry name" value="Asparaginase"/>
    <property type="match status" value="1"/>
</dbReference>
<protein>
    <submittedName>
        <fullName evidence="4">Asparaginase</fullName>
    </submittedName>
</protein>
<dbReference type="STRING" id="1802401.A3B21_03570"/>
<feature type="domain" description="L-asparaginase N-terminal" evidence="3">
    <location>
        <begin position="3"/>
        <end position="152"/>
    </location>
</feature>
<dbReference type="SUPFAM" id="SSF53774">
    <property type="entry name" value="Glutaminase/Asparaginase"/>
    <property type="match status" value="1"/>
</dbReference>
<reference evidence="4 5" key="1">
    <citation type="journal article" date="2016" name="Nat. Commun.">
        <title>Thousands of microbial genomes shed light on interconnected biogeochemical processes in an aquifer system.</title>
        <authorList>
            <person name="Anantharaman K."/>
            <person name="Brown C.T."/>
            <person name="Hug L.A."/>
            <person name="Sharon I."/>
            <person name="Castelle C.J."/>
            <person name="Probst A.J."/>
            <person name="Thomas B.C."/>
            <person name="Singh A."/>
            <person name="Wilkins M.J."/>
            <person name="Karaoz U."/>
            <person name="Brodie E.L."/>
            <person name="Williams K.H."/>
            <person name="Hubbard S.S."/>
            <person name="Banfield J.F."/>
        </authorList>
    </citation>
    <scope>NUCLEOTIDE SEQUENCE [LARGE SCALE GENOMIC DNA]</scope>
</reference>
<dbReference type="PIRSF" id="PIRSF500176">
    <property type="entry name" value="L_ASNase"/>
    <property type="match status" value="1"/>
</dbReference>
<feature type="binding site" evidence="2">
    <location>
        <position position="53"/>
    </location>
    <ligand>
        <name>substrate</name>
    </ligand>
</feature>
<feature type="binding site" evidence="2">
    <location>
        <begin position="82"/>
        <end position="83"/>
    </location>
    <ligand>
        <name>substrate</name>
    </ligand>
</feature>
<dbReference type="Pfam" id="PF00710">
    <property type="entry name" value="Asparaginase"/>
    <property type="match status" value="1"/>
</dbReference>
<evidence type="ECO:0000259" key="3">
    <source>
        <dbReference type="Pfam" id="PF00710"/>
    </source>
</evidence>
<dbReference type="InterPro" id="IPR027474">
    <property type="entry name" value="L-asparaginase_N"/>
</dbReference>
<evidence type="ECO:0000256" key="2">
    <source>
        <dbReference type="PIRSR" id="PIRSR001220-2"/>
    </source>
</evidence>
<feature type="active site" description="O-isoaspartyl threonine intermediate" evidence="1">
    <location>
        <position position="11"/>
    </location>
</feature>
<dbReference type="Gene3D" id="3.40.50.1170">
    <property type="entry name" value="L-asparaginase, N-terminal domain"/>
    <property type="match status" value="1"/>
</dbReference>
<gene>
    <name evidence="4" type="ORF">A3B21_03570</name>
</gene>
<dbReference type="InterPro" id="IPR036152">
    <property type="entry name" value="Asp/glu_Ase-like_sf"/>
</dbReference>
<dbReference type="GO" id="GO:0004067">
    <property type="term" value="F:asparaginase activity"/>
    <property type="evidence" value="ECO:0007669"/>
    <property type="project" value="UniProtKB-UniRule"/>
</dbReference>
<accession>A0A1F7USP3</accession>
<dbReference type="InterPro" id="IPR006034">
    <property type="entry name" value="Asparaginase/glutaminase-like"/>
</dbReference>
<proteinExistence type="predicted"/>
<organism evidence="4 5">
    <name type="scientific">Candidatus Uhrbacteria bacterium RIFCSPLOWO2_01_FULL_47_24</name>
    <dbReference type="NCBI Taxonomy" id="1802401"/>
    <lineage>
        <taxon>Bacteria</taxon>
        <taxon>Candidatus Uhriibacteriota</taxon>
    </lineage>
</organism>
<sequence length="162" mass="18346">MPIRILVTGGTFDKEYNELTQQLVFNNTHIKEILEFGRFNQPVEVSVLMLIDSLKMTDDHRNQILEQCKNCPEDRIVITHGTDTMEQTAQFLGNAIKDKTIVLTGGMIPYKYSGSDGPFNLGCALAFAQALPRGVYVTMNGTYFAWDNVRKNLQTGYFENIK</sequence>
<dbReference type="PANTHER" id="PTHR11707:SF28">
    <property type="entry name" value="60 KDA LYSOPHOSPHOLIPASE"/>
    <property type="match status" value="1"/>
</dbReference>
<evidence type="ECO:0000313" key="5">
    <source>
        <dbReference type="Proteomes" id="UP000176897"/>
    </source>
</evidence>
<dbReference type="PIRSF" id="PIRSF001220">
    <property type="entry name" value="L-ASNase_gatD"/>
    <property type="match status" value="1"/>
</dbReference>
<evidence type="ECO:0000256" key="1">
    <source>
        <dbReference type="PIRSR" id="PIRSR001220-1"/>
    </source>
</evidence>